<evidence type="ECO:0000313" key="2">
    <source>
        <dbReference type="EMBL" id="KAG2390486.1"/>
    </source>
</evidence>
<gene>
    <name evidence="2" type="ORF">HKW66_Vig0221080</name>
</gene>
<dbReference type="EMBL" id="JABFOF010000007">
    <property type="protein sequence ID" value="KAG2390486.1"/>
    <property type="molecule type" value="Genomic_DNA"/>
</dbReference>
<sequence>MILLNFAQSVLSHGVVCQVKCNVQCEFIGYSQKAFDNCVKKCESQCGQLSNDPFYKCISNCHLMKSATINNEEIGEEEDDSDEERIKDGDSDEKLVFQWLKNDYLHS</sequence>
<evidence type="ECO:0008006" key="4">
    <source>
        <dbReference type="Google" id="ProtNLM"/>
    </source>
</evidence>
<reference evidence="2 3" key="1">
    <citation type="submission" date="2020-05" db="EMBL/GenBank/DDBJ databases">
        <title>Vigna angularis (adzuki bean) Var. LongXiaoDou No. 4 denovo assembly.</title>
        <authorList>
            <person name="Xiang H."/>
        </authorList>
    </citation>
    <scope>NUCLEOTIDE SEQUENCE [LARGE SCALE GENOMIC DNA]</scope>
    <source>
        <tissue evidence="2">Leaf</tissue>
    </source>
</reference>
<keyword evidence="1" id="KW-0732">Signal</keyword>
<evidence type="ECO:0000313" key="3">
    <source>
        <dbReference type="Proteomes" id="UP000743370"/>
    </source>
</evidence>
<feature type="signal peptide" evidence="1">
    <location>
        <begin position="1"/>
        <end position="17"/>
    </location>
</feature>
<proteinExistence type="predicted"/>
<name>A0A8T0K058_PHAAN</name>
<evidence type="ECO:0000256" key="1">
    <source>
        <dbReference type="SAM" id="SignalP"/>
    </source>
</evidence>
<protein>
    <recommendedName>
        <fullName evidence="4">Knottin scorpion toxin-like domain-containing protein</fullName>
    </recommendedName>
</protein>
<organism evidence="2 3">
    <name type="scientific">Phaseolus angularis</name>
    <name type="common">Azuki bean</name>
    <name type="synonym">Vigna angularis</name>
    <dbReference type="NCBI Taxonomy" id="3914"/>
    <lineage>
        <taxon>Eukaryota</taxon>
        <taxon>Viridiplantae</taxon>
        <taxon>Streptophyta</taxon>
        <taxon>Embryophyta</taxon>
        <taxon>Tracheophyta</taxon>
        <taxon>Spermatophyta</taxon>
        <taxon>Magnoliopsida</taxon>
        <taxon>eudicotyledons</taxon>
        <taxon>Gunneridae</taxon>
        <taxon>Pentapetalae</taxon>
        <taxon>rosids</taxon>
        <taxon>fabids</taxon>
        <taxon>Fabales</taxon>
        <taxon>Fabaceae</taxon>
        <taxon>Papilionoideae</taxon>
        <taxon>50 kb inversion clade</taxon>
        <taxon>NPAAA clade</taxon>
        <taxon>indigoferoid/millettioid clade</taxon>
        <taxon>Phaseoleae</taxon>
        <taxon>Vigna</taxon>
    </lineage>
</organism>
<comment type="caution">
    <text evidence="2">The sequence shown here is derived from an EMBL/GenBank/DDBJ whole genome shotgun (WGS) entry which is preliminary data.</text>
</comment>
<dbReference type="AlphaFoldDB" id="A0A8T0K058"/>
<dbReference type="Proteomes" id="UP000743370">
    <property type="component" value="Unassembled WGS sequence"/>
</dbReference>
<feature type="chain" id="PRO_5035868176" description="Knottin scorpion toxin-like domain-containing protein" evidence="1">
    <location>
        <begin position="18"/>
        <end position="107"/>
    </location>
</feature>
<accession>A0A8T0K058</accession>